<dbReference type="EMBL" id="JAKVTW010000001">
    <property type="protein sequence ID" value="MCH4809915.1"/>
    <property type="molecule type" value="Genomic_DNA"/>
</dbReference>
<feature type="transmembrane region" description="Helical" evidence="1">
    <location>
        <begin position="127"/>
        <end position="147"/>
    </location>
</feature>
<dbReference type="RefSeq" id="WP_240716222.1">
    <property type="nucleotide sequence ID" value="NZ_JAKVTW010000001.1"/>
</dbReference>
<feature type="transmembrane region" description="Helical" evidence="1">
    <location>
        <begin position="72"/>
        <end position="92"/>
    </location>
</feature>
<reference evidence="2 3" key="1">
    <citation type="submission" date="2022-03" db="EMBL/GenBank/DDBJ databases">
        <title>Genomic signatures underlying metal tolerance in selected Arctic bacterial isolates.</title>
        <authorList>
            <person name="Thomas F.A."/>
            <person name="Venkatachalam S."/>
            <person name="Krishnan K.P."/>
        </authorList>
    </citation>
    <scope>NUCLEOTIDE SEQUENCE [LARGE SCALE GENOMIC DNA]</scope>
    <source>
        <strain evidence="2 3">HM116</strain>
    </source>
</reference>
<comment type="caution">
    <text evidence="2">The sequence shown here is derived from an EMBL/GenBank/DDBJ whole genome shotgun (WGS) entry which is preliminary data.</text>
</comment>
<feature type="transmembrane region" description="Helical" evidence="1">
    <location>
        <begin position="391"/>
        <end position="417"/>
    </location>
</feature>
<evidence type="ECO:0000313" key="3">
    <source>
        <dbReference type="Proteomes" id="UP001320609"/>
    </source>
</evidence>
<evidence type="ECO:0000313" key="2">
    <source>
        <dbReference type="EMBL" id="MCH4809915.1"/>
    </source>
</evidence>
<gene>
    <name evidence="2" type="ORF">MLE19_01100</name>
</gene>
<evidence type="ECO:0008006" key="4">
    <source>
        <dbReference type="Google" id="ProtNLM"/>
    </source>
</evidence>
<evidence type="ECO:0000256" key="1">
    <source>
        <dbReference type="SAM" id="Phobius"/>
    </source>
</evidence>
<keyword evidence="1" id="KW-0472">Membrane</keyword>
<dbReference type="Proteomes" id="UP001320609">
    <property type="component" value="Unassembled WGS sequence"/>
</dbReference>
<dbReference type="SUPFAM" id="SSF53756">
    <property type="entry name" value="UDP-Glycosyltransferase/glycogen phosphorylase"/>
    <property type="match status" value="1"/>
</dbReference>
<keyword evidence="1" id="KW-1133">Transmembrane helix</keyword>
<name>A0ABS9S1F2_9GAMM</name>
<organism evidence="2 3">
    <name type="scientific">Vreelandella neptunia</name>
    <dbReference type="NCBI Taxonomy" id="115551"/>
    <lineage>
        <taxon>Bacteria</taxon>
        <taxon>Pseudomonadati</taxon>
        <taxon>Pseudomonadota</taxon>
        <taxon>Gammaproteobacteria</taxon>
        <taxon>Oceanospirillales</taxon>
        <taxon>Halomonadaceae</taxon>
        <taxon>Vreelandella</taxon>
    </lineage>
</organism>
<proteinExistence type="predicted"/>
<sequence length="423" mass="47921">MKFLLLYKGDFGTTLRGPELRYYSLAQSLIEFGDEVYLCGRLGDEKGVPSKATFISVSKVISLTKVFFDSDVIVLHGGGPLIMLLSLFSGFLGKKIILDCYVPHWVELDEIVKKSPKYKTKLLVKSYFNVARSFFGVIFFNAVIVANQRQLDLMRGMMAPFWLTHEFSRIHIIPFGCDEIVSNDQQRNSRQLLSKLAGEEFSKSDFLIGWLGGAYGWFDIDAVIEAVSKAIKENCNIKLILFGVENDAKNKIVSKMPDYARGNVFFLPWVDFSKRMEYWAGFDISLVWGGEGYENDYASRTRNFDCLTLGLPIIQNKDSEWGARLDHSGAGKATTLEDLPTILVELSHSPGTVNSMRRAMEKLAVGFYWHKSANKLLEIIPSTRMSFIRRLFGFSVFLLVLPAFFVSALFVLISYLIKKAVKR</sequence>
<accession>A0ABS9S1F2</accession>
<protein>
    <recommendedName>
        <fullName evidence="4">Glycosyl transferase family 1 domain-containing protein</fullName>
    </recommendedName>
</protein>
<keyword evidence="3" id="KW-1185">Reference proteome</keyword>
<dbReference type="Gene3D" id="3.40.50.2000">
    <property type="entry name" value="Glycogen Phosphorylase B"/>
    <property type="match status" value="1"/>
</dbReference>
<keyword evidence="1" id="KW-0812">Transmembrane</keyword>